<accession>A0ABP7QIL1</accession>
<gene>
    <name evidence="1" type="ORF">GCM10022232_13840</name>
</gene>
<proteinExistence type="predicted"/>
<name>A0ABP7QIL1_9ACTN</name>
<reference evidence="2" key="1">
    <citation type="journal article" date="2019" name="Int. J. Syst. Evol. Microbiol.">
        <title>The Global Catalogue of Microorganisms (GCM) 10K type strain sequencing project: providing services to taxonomists for standard genome sequencing and annotation.</title>
        <authorList>
            <consortium name="The Broad Institute Genomics Platform"/>
            <consortium name="The Broad Institute Genome Sequencing Center for Infectious Disease"/>
            <person name="Wu L."/>
            <person name="Ma J."/>
        </authorList>
    </citation>
    <scope>NUCLEOTIDE SEQUENCE [LARGE SCALE GENOMIC DNA]</scope>
    <source>
        <strain evidence="2">JCM 16924</strain>
    </source>
</reference>
<comment type="caution">
    <text evidence="1">The sequence shown here is derived from an EMBL/GenBank/DDBJ whole genome shotgun (WGS) entry which is preliminary data.</text>
</comment>
<dbReference type="EMBL" id="BAAAZX010000003">
    <property type="protein sequence ID" value="GAA3982732.1"/>
    <property type="molecule type" value="Genomic_DNA"/>
</dbReference>
<evidence type="ECO:0000313" key="2">
    <source>
        <dbReference type="Proteomes" id="UP001500456"/>
    </source>
</evidence>
<organism evidence="1 2">
    <name type="scientific">Streptomyces plumbiresistens</name>
    <dbReference type="NCBI Taxonomy" id="511811"/>
    <lineage>
        <taxon>Bacteria</taxon>
        <taxon>Bacillati</taxon>
        <taxon>Actinomycetota</taxon>
        <taxon>Actinomycetes</taxon>
        <taxon>Kitasatosporales</taxon>
        <taxon>Streptomycetaceae</taxon>
        <taxon>Streptomyces</taxon>
    </lineage>
</organism>
<dbReference type="Proteomes" id="UP001500456">
    <property type="component" value="Unassembled WGS sequence"/>
</dbReference>
<evidence type="ECO:0000313" key="1">
    <source>
        <dbReference type="EMBL" id="GAA3982732.1"/>
    </source>
</evidence>
<protein>
    <submittedName>
        <fullName evidence="1">Uncharacterized protein</fullName>
    </submittedName>
</protein>
<sequence length="86" mass="9763">MPRVGRVGVQRVVRGHQPGDVDKVLGTRRPTRSFMLHVRSSAWLAPSLDVLSFLVTVRVCEGPAAVRYSERVARTSRDVRRRRPSR</sequence>
<keyword evidence="2" id="KW-1185">Reference proteome</keyword>